<gene>
    <name evidence="2" type="ORF">CC117_28160</name>
</gene>
<proteinExistence type="predicted"/>
<feature type="compositionally biased region" description="Pro residues" evidence="1">
    <location>
        <begin position="1172"/>
        <end position="1182"/>
    </location>
</feature>
<evidence type="ECO:0000313" key="3">
    <source>
        <dbReference type="Proteomes" id="UP000179627"/>
    </source>
</evidence>
<protein>
    <recommendedName>
        <fullName evidence="4">Fibronectin type-III domain-containing protein</fullName>
    </recommendedName>
</protein>
<dbReference type="OrthoDB" id="5506232at2"/>
<reference evidence="3" key="1">
    <citation type="submission" date="2016-07" db="EMBL/GenBank/DDBJ databases">
        <title>Sequence Frankia sp. strain CcI1.17.</title>
        <authorList>
            <person name="Ghodhbane-Gtari F."/>
            <person name="Swanson E."/>
            <person name="Gueddou A."/>
            <person name="Morris K."/>
            <person name="Hezbri K."/>
            <person name="Ktari A."/>
            <person name="Nouioui I."/>
            <person name="Abebe-Akele F."/>
            <person name="Simpson S."/>
            <person name="Thomas K."/>
            <person name="Gtari M."/>
            <person name="Tisa L.S."/>
            <person name="Hurst S."/>
        </authorList>
    </citation>
    <scope>NUCLEOTIDE SEQUENCE [LARGE SCALE GENOMIC DNA]</scope>
    <source>
        <strain evidence="3">Cc1.17</strain>
    </source>
</reference>
<feature type="compositionally biased region" description="Low complexity" evidence="1">
    <location>
        <begin position="912"/>
        <end position="924"/>
    </location>
</feature>
<dbReference type="Proteomes" id="UP000179627">
    <property type="component" value="Unassembled WGS sequence"/>
</dbReference>
<feature type="region of interest" description="Disordered" evidence="1">
    <location>
        <begin position="802"/>
        <end position="829"/>
    </location>
</feature>
<sequence length="1289" mass="131801">MSAAFDGSGYRRRVLAPLRARTPVDTTDPFLIADLDPAREDTDSDVAARLARVMAFLQRERNSAKYAALATELVRRRAEWEAPLLDGDTRAHLRQLVLDARRSGDAERLAKVDGYLVTLRDRFGGIPASRVAGLRRLAAAAGVTGAEFDARLAREHVIADGEGSGVAALAPEVRSQIRQRLEDLRVLRGGDQVGTASLWDFLGLPPDAPLDRIRAAWEAVAAGNARRPHDREKTLTADLLAMVRSRLVEGDPAAYTAGLLADVADELRPVVEEHVVLDGELTAVAYEGAVRAALAAGRGLGAEQVKTVILGIARDLGAAVSTGGAVDYVLCSGCGRPEPVGGSATCRYCDTGLYTTCPACSALTEAAAVTCRRCGHSLRQVRAAGDALTAVRQALEGGRPREAREGLARARAALAAAGPAGGNTARESAEELESLVRAALGAAEAGWRALLEDRTTLRPDAAIERARWLVARAADVPGPDGRTPADVLGELTAEQAVIRRRVEAARGLPPHQREAALVAVLATAVDSQDALRALAAVPLAPPDDLTAAVVDNAVVLRWRPSPSAGPVTYRVERITEQPGSARADRRALGTTGATELADAGAPAWATVRHEVTALSGDRRSRPVTTRPVIAVRDIADLRAEATPTGVRLTWRPGGPSDTVTIERTVDPDSAVTAPPRRARVTGGSFLDPDVLPGVGYQYRAFVEYTDIDGNAARTAGAQAEYGVPSRRRPVTDLMTGSEGDQVALRWNARAGAEVRVYAVPVPVAGPVTFAGAGIGVSGGAGASGRTAATGAGLPGAGGLGFAGPGVTAPGPGGDPGLPGDPTSGPLALLGQEGTEVPLAALVPPLRLVGASRYGQLRDAAVPGSSGLRELIYIPVTVTGDLGVVGRSVRHRMPAPVPPPAPRAADHSGRDVPTPLGRSPLPSLSPGTQPVVIDVMPMPSAVQLVETPVPLAPAVPVAPAASVAPASAVPAAHAAMAGPSDDLAVAAPTTGAFWLPTGPPISGLPVAGRAVVGPVVEQAVVGQAVVGQAAGGHAPAGPPPASPPVAGPPPAGQLAAGQMMANAGPPTVGMPVPGPLTAGVPIPDPLAAGLPVPGAATPNGATEHTGPYGALWHGVPPMHAMAPVTPMNPTVPGRPDAGPAAPGTAPNGRGGVGHADGPEPALMMAAGSGAHQTPPPAAMPAPDPAELSSVSYTVSKAGWRRRTLRVQVRSTGPTPRLVLVARPGEEPPSTPAEGQPLTELQPAGYAGSWTMEVTLEGAQLPWGVRLLPVVTPDGPALWVDHPEDSQLVIR</sequence>
<organism evidence="2 3">
    <name type="scientific">Parafrankia colletiae</name>
    <dbReference type="NCBI Taxonomy" id="573497"/>
    <lineage>
        <taxon>Bacteria</taxon>
        <taxon>Bacillati</taxon>
        <taxon>Actinomycetota</taxon>
        <taxon>Actinomycetes</taxon>
        <taxon>Frankiales</taxon>
        <taxon>Frankiaceae</taxon>
        <taxon>Parafrankia</taxon>
    </lineage>
</organism>
<name>A0A1S1Q7K6_9ACTN</name>
<dbReference type="EMBL" id="MBLM01000157">
    <property type="protein sequence ID" value="OHV29930.1"/>
    <property type="molecule type" value="Genomic_DNA"/>
</dbReference>
<keyword evidence="3" id="KW-1185">Reference proteome</keyword>
<evidence type="ECO:0000256" key="1">
    <source>
        <dbReference type="SAM" id="MobiDB-lite"/>
    </source>
</evidence>
<feature type="compositionally biased region" description="Low complexity" evidence="1">
    <location>
        <begin position="817"/>
        <end position="826"/>
    </location>
</feature>
<feature type="compositionally biased region" description="Low complexity" evidence="1">
    <location>
        <begin position="1132"/>
        <end position="1146"/>
    </location>
</feature>
<feature type="compositionally biased region" description="Pro residues" evidence="1">
    <location>
        <begin position="1035"/>
        <end position="1050"/>
    </location>
</feature>
<feature type="region of interest" description="Disordered" evidence="1">
    <location>
        <begin position="1028"/>
        <end position="1055"/>
    </location>
</feature>
<feature type="region of interest" description="Disordered" evidence="1">
    <location>
        <begin position="890"/>
        <end position="924"/>
    </location>
</feature>
<accession>A0A1S1Q7K6</accession>
<evidence type="ECO:0000313" key="2">
    <source>
        <dbReference type="EMBL" id="OHV29930.1"/>
    </source>
</evidence>
<dbReference type="RefSeq" id="WP_071090021.1">
    <property type="nucleotide sequence ID" value="NZ_MBLM01000157.1"/>
</dbReference>
<comment type="caution">
    <text evidence="2">The sequence shown here is derived from an EMBL/GenBank/DDBJ whole genome shotgun (WGS) entry which is preliminary data.</text>
</comment>
<feature type="region of interest" description="Disordered" evidence="1">
    <location>
        <begin position="1127"/>
        <end position="1184"/>
    </location>
</feature>
<evidence type="ECO:0008006" key="4">
    <source>
        <dbReference type="Google" id="ProtNLM"/>
    </source>
</evidence>